<gene>
    <name evidence="1" type="ORF">T01_8945</name>
</gene>
<dbReference type="Proteomes" id="UP000054776">
    <property type="component" value="Unassembled WGS sequence"/>
</dbReference>
<evidence type="ECO:0000313" key="1">
    <source>
        <dbReference type="EMBL" id="KRY36941.1"/>
    </source>
</evidence>
<proteinExistence type="predicted"/>
<dbReference type="InParanoid" id="A0A0V1BIT4"/>
<comment type="caution">
    <text evidence="1">The sequence shown here is derived from an EMBL/GenBank/DDBJ whole genome shotgun (WGS) entry which is preliminary data.</text>
</comment>
<dbReference type="AlphaFoldDB" id="A0A0V1BIT4"/>
<keyword evidence="2" id="KW-1185">Reference proteome</keyword>
<dbReference type="EMBL" id="JYDH01000038">
    <property type="protein sequence ID" value="KRY36941.1"/>
    <property type="molecule type" value="Genomic_DNA"/>
</dbReference>
<reference evidence="1 2" key="1">
    <citation type="submission" date="2015-01" db="EMBL/GenBank/DDBJ databases">
        <title>Evolution of Trichinella species and genotypes.</title>
        <authorList>
            <person name="Korhonen P.K."/>
            <person name="Edoardo P."/>
            <person name="Giuseppe L.R."/>
            <person name="Gasser R.B."/>
        </authorList>
    </citation>
    <scope>NUCLEOTIDE SEQUENCE [LARGE SCALE GENOMIC DNA]</scope>
    <source>
        <strain evidence="1">ISS3</strain>
    </source>
</reference>
<evidence type="ECO:0000313" key="2">
    <source>
        <dbReference type="Proteomes" id="UP000054776"/>
    </source>
</evidence>
<organism evidence="1 2">
    <name type="scientific">Trichinella spiralis</name>
    <name type="common">Trichina worm</name>
    <dbReference type="NCBI Taxonomy" id="6334"/>
    <lineage>
        <taxon>Eukaryota</taxon>
        <taxon>Metazoa</taxon>
        <taxon>Ecdysozoa</taxon>
        <taxon>Nematoda</taxon>
        <taxon>Enoplea</taxon>
        <taxon>Dorylaimia</taxon>
        <taxon>Trichinellida</taxon>
        <taxon>Trichinellidae</taxon>
        <taxon>Trichinella</taxon>
    </lineage>
</organism>
<name>A0A0V1BIT4_TRISP</name>
<protein>
    <submittedName>
        <fullName evidence="1">Uncharacterized protein</fullName>
    </submittedName>
</protein>
<dbReference type="OrthoDB" id="10494438at2759"/>
<accession>A0A0V1BIT4</accession>
<sequence>MQNEKSIIERKAWGSMGHQGIHEGLVSRAYCLQLSSSSVSVLARMDSTLASIILRIDSQLAELDLRISLKISNLSFLKFSFLKVESALVAIQ</sequence>